<dbReference type="CDD" id="cd00221">
    <property type="entry name" value="Vsr"/>
    <property type="match status" value="1"/>
</dbReference>
<reference evidence="7 10" key="1">
    <citation type="submission" date="2021-06" db="EMBL/GenBank/DDBJ databases">
        <title>Collection of gut derived symbiotic bacterial strains cultured from healthy donors.</title>
        <authorList>
            <person name="Lin H."/>
            <person name="Littmann E."/>
            <person name="Pamer E.G."/>
        </authorList>
    </citation>
    <scope>NUCLEOTIDE SEQUENCE</scope>
    <source>
        <strain evidence="8 10">MSK.21.70</strain>
        <strain evidence="7">MSK.21.82</strain>
    </source>
</reference>
<dbReference type="GO" id="GO:0016787">
    <property type="term" value="F:hydrolase activity"/>
    <property type="evidence" value="ECO:0007669"/>
    <property type="project" value="UniProtKB-KW"/>
</dbReference>
<keyword evidence="2 6" id="KW-0255">Endonuclease</keyword>
<keyword evidence="4 6" id="KW-0378">Hydrolase</keyword>
<dbReference type="RefSeq" id="WP_217747852.1">
    <property type="nucleotide sequence ID" value="NZ_JAHOEB010000047.1"/>
</dbReference>
<sequence length="137" mass="16481">MPDNLTKEQRHKNMSAIKGKDTSIEVKVRKYLWAHGFRYRKNVKDLPGTPDIVIPKYKAVIFINGCFWHHHYNCKLAVIPKSNKEYWTKKIDRNVDNDIKNYNLLQQMDYNVITVWECEIKEDFDHRMKLLIEEITQ</sequence>
<evidence type="ECO:0000256" key="1">
    <source>
        <dbReference type="ARBA" id="ARBA00022722"/>
    </source>
</evidence>
<dbReference type="PIRSF" id="PIRSF018267">
    <property type="entry name" value="VSR_endonuc"/>
    <property type="match status" value="1"/>
</dbReference>
<dbReference type="Proteomes" id="UP001197492">
    <property type="component" value="Unassembled WGS sequence"/>
</dbReference>
<accession>A0AAW4MS09</accession>
<dbReference type="EMBL" id="JAHOEL010000045">
    <property type="protein sequence ID" value="MBV3393086.1"/>
    <property type="molecule type" value="Genomic_DNA"/>
</dbReference>
<dbReference type="GO" id="GO:0006298">
    <property type="term" value="P:mismatch repair"/>
    <property type="evidence" value="ECO:0007669"/>
    <property type="project" value="InterPro"/>
</dbReference>
<dbReference type="Pfam" id="PF03852">
    <property type="entry name" value="Vsr"/>
    <property type="match status" value="1"/>
</dbReference>
<dbReference type="Proteomes" id="UP001196408">
    <property type="component" value="Unassembled WGS sequence"/>
</dbReference>
<evidence type="ECO:0000256" key="6">
    <source>
        <dbReference type="PIRNR" id="PIRNR018267"/>
    </source>
</evidence>
<evidence type="ECO:0000256" key="5">
    <source>
        <dbReference type="ARBA" id="ARBA00023204"/>
    </source>
</evidence>
<evidence type="ECO:0000313" key="10">
    <source>
        <dbReference type="Proteomes" id="UP001197492"/>
    </source>
</evidence>
<dbReference type="NCBIfam" id="TIGR00632">
    <property type="entry name" value="vsr"/>
    <property type="match status" value="1"/>
</dbReference>
<dbReference type="EC" id="3.1.-.-" evidence="6"/>
<dbReference type="AlphaFoldDB" id="A0AAW4MS09"/>
<evidence type="ECO:0000313" key="9">
    <source>
        <dbReference type="Proteomes" id="UP001196408"/>
    </source>
</evidence>
<dbReference type="GO" id="GO:0004519">
    <property type="term" value="F:endonuclease activity"/>
    <property type="evidence" value="ECO:0007669"/>
    <property type="project" value="UniProtKB-KW"/>
</dbReference>
<dbReference type="InterPro" id="IPR004603">
    <property type="entry name" value="DNA_mismatch_endonuc_vsr"/>
</dbReference>
<keyword evidence="3 6" id="KW-0227">DNA damage</keyword>
<comment type="similarity">
    <text evidence="6">Belongs to the vsr family.</text>
</comment>
<dbReference type="EMBL" id="JAHOEF010000047">
    <property type="protein sequence ID" value="MBV3383076.1"/>
    <property type="molecule type" value="Genomic_DNA"/>
</dbReference>
<evidence type="ECO:0000313" key="7">
    <source>
        <dbReference type="EMBL" id="MBV3383076.1"/>
    </source>
</evidence>
<keyword evidence="1 6" id="KW-0540">Nuclease</keyword>
<comment type="caution">
    <text evidence="7">The sequence shown here is derived from an EMBL/GenBank/DDBJ whole genome shotgun (WGS) entry which is preliminary data.</text>
</comment>
<keyword evidence="10" id="KW-1185">Reference proteome</keyword>
<comment type="function">
    <text evidence="6">May nick specific sequences that contain T:G mispairs resulting from m5C-deamination.</text>
</comment>
<evidence type="ECO:0000256" key="3">
    <source>
        <dbReference type="ARBA" id="ARBA00022763"/>
    </source>
</evidence>
<keyword evidence="5 6" id="KW-0234">DNA repair</keyword>
<evidence type="ECO:0000256" key="4">
    <source>
        <dbReference type="ARBA" id="ARBA00022801"/>
    </source>
</evidence>
<evidence type="ECO:0000313" key="8">
    <source>
        <dbReference type="EMBL" id="MBV3393086.1"/>
    </source>
</evidence>
<name>A0AAW4MS09_9FIRM</name>
<proteinExistence type="inferred from homology"/>
<organism evidence="7 9">
    <name type="scientific">Catenibacterium mitsuokai</name>
    <dbReference type="NCBI Taxonomy" id="100886"/>
    <lineage>
        <taxon>Bacteria</taxon>
        <taxon>Bacillati</taxon>
        <taxon>Bacillota</taxon>
        <taxon>Erysipelotrichia</taxon>
        <taxon>Erysipelotrichales</taxon>
        <taxon>Coprobacillaceae</taxon>
        <taxon>Catenibacterium</taxon>
    </lineage>
</organism>
<protein>
    <recommendedName>
        <fullName evidence="6">Very short patch repair endonuclease</fullName>
        <ecNumber evidence="6">3.1.-.-</ecNumber>
    </recommendedName>
</protein>
<evidence type="ECO:0000256" key="2">
    <source>
        <dbReference type="ARBA" id="ARBA00022759"/>
    </source>
</evidence>
<gene>
    <name evidence="7" type="ORF">KSV97_07575</name>
    <name evidence="8" type="ORF">KSW06_07450</name>
</gene>